<keyword evidence="3" id="KW-1185">Reference proteome</keyword>
<dbReference type="Proteomes" id="UP000218811">
    <property type="component" value="Unassembled WGS sequence"/>
</dbReference>
<evidence type="ECO:0000256" key="1">
    <source>
        <dbReference type="SAM" id="MobiDB-lite"/>
    </source>
</evidence>
<reference evidence="2 3" key="1">
    <citation type="journal article" date="2012" name="Science">
        <title>The Paleozoic origin of enzymatic lignin decomposition reconstructed from 31 fungal genomes.</title>
        <authorList>
            <person name="Floudas D."/>
            <person name="Binder M."/>
            <person name="Riley R."/>
            <person name="Barry K."/>
            <person name="Blanchette R.A."/>
            <person name="Henrissat B."/>
            <person name="Martinez A.T."/>
            <person name="Otillar R."/>
            <person name="Spatafora J.W."/>
            <person name="Yadav J.S."/>
            <person name="Aerts A."/>
            <person name="Benoit I."/>
            <person name="Boyd A."/>
            <person name="Carlson A."/>
            <person name="Copeland A."/>
            <person name="Coutinho P.M."/>
            <person name="de Vries R.P."/>
            <person name="Ferreira P."/>
            <person name="Findley K."/>
            <person name="Foster B."/>
            <person name="Gaskell J."/>
            <person name="Glotzer D."/>
            <person name="Gorecki P."/>
            <person name="Heitman J."/>
            <person name="Hesse C."/>
            <person name="Hori C."/>
            <person name="Igarashi K."/>
            <person name="Jurgens J.A."/>
            <person name="Kallen N."/>
            <person name="Kersten P."/>
            <person name="Kohler A."/>
            <person name="Kuees U."/>
            <person name="Kumar T.K.A."/>
            <person name="Kuo A."/>
            <person name="LaButti K."/>
            <person name="Larrondo L.F."/>
            <person name="Lindquist E."/>
            <person name="Ling A."/>
            <person name="Lombard V."/>
            <person name="Lucas S."/>
            <person name="Lundell T."/>
            <person name="Martin R."/>
            <person name="McLaughlin D.J."/>
            <person name="Morgenstern I."/>
            <person name="Morin E."/>
            <person name="Murat C."/>
            <person name="Nagy L.G."/>
            <person name="Nolan M."/>
            <person name="Ohm R.A."/>
            <person name="Patyshakuliyeva A."/>
            <person name="Rokas A."/>
            <person name="Ruiz-Duenas F.J."/>
            <person name="Sabat G."/>
            <person name="Salamov A."/>
            <person name="Samejima M."/>
            <person name="Schmutz J."/>
            <person name="Slot J.C."/>
            <person name="St John F."/>
            <person name="Stenlid J."/>
            <person name="Sun H."/>
            <person name="Sun S."/>
            <person name="Syed K."/>
            <person name="Tsang A."/>
            <person name="Wiebenga A."/>
            <person name="Young D."/>
            <person name="Pisabarro A."/>
            <person name="Eastwood D.C."/>
            <person name="Martin F."/>
            <person name="Cullen D."/>
            <person name="Grigoriev I.V."/>
            <person name="Hibbett D.S."/>
        </authorList>
    </citation>
    <scope>NUCLEOTIDE SEQUENCE [LARGE SCALE GENOMIC DNA]</scope>
    <source>
        <strain evidence="2 3">MD-104</strain>
    </source>
</reference>
<accession>A0A2H3JBN3</accession>
<evidence type="ECO:0000313" key="2">
    <source>
        <dbReference type="EMBL" id="PCH39660.1"/>
    </source>
</evidence>
<name>A0A2H3JBN3_WOLCO</name>
<protein>
    <submittedName>
        <fullName evidence="2">Uncharacterized protein</fullName>
    </submittedName>
</protein>
<feature type="region of interest" description="Disordered" evidence="1">
    <location>
        <begin position="13"/>
        <end position="53"/>
    </location>
</feature>
<evidence type="ECO:0000313" key="3">
    <source>
        <dbReference type="Proteomes" id="UP000218811"/>
    </source>
</evidence>
<gene>
    <name evidence="2" type="ORF">WOLCODRAFT_159246</name>
</gene>
<proteinExistence type="predicted"/>
<organism evidence="2 3">
    <name type="scientific">Wolfiporia cocos (strain MD-104)</name>
    <name type="common">Brown rot fungus</name>
    <dbReference type="NCBI Taxonomy" id="742152"/>
    <lineage>
        <taxon>Eukaryota</taxon>
        <taxon>Fungi</taxon>
        <taxon>Dikarya</taxon>
        <taxon>Basidiomycota</taxon>
        <taxon>Agaricomycotina</taxon>
        <taxon>Agaricomycetes</taxon>
        <taxon>Polyporales</taxon>
        <taxon>Phaeolaceae</taxon>
        <taxon>Wolfiporia</taxon>
    </lineage>
</organism>
<sequence>MHLGGHRVCSADDLYDTTVGGTCGRGRDMRESHHGARRPQQPTVRAQEHPRRMYDNGAHDVVCPLRATARTDGCHAEPLCPAARLDAKPPVSSKRSAPSDQAAHLRRRAYSPDAERESM</sequence>
<dbReference type="EMBL" id="KB468031">
    <property type="protein sequence ID" value="PCH39660.1"/>
    <property type="molecule type" value="Genomic_DNA"/>
</dbReference>
<feature type="compositionally biased region" description="Basic and acidic residues" evidence="1">
    <location>
        <begin position="25"/>
        <end position="34"/>
    </location>
</feature>
<dbReference type="AlphaFoldDB" id="A0A2H3JBN3"/>
<feature type="region of interest" description="Disordered" evidence="1">
    <location>
        <begin position="82"/>
        <end position="119"/>
    </location>
</feature>